<dbReference type="EMBL" id="FNIL01000005">
    <property type="protein sequence ID" value="SDN99913.1"/>
    <property type="molecule type" value="Genomic_DNA"/>
</dbReference>
<organism evidence="1 2">
    <name type="scientific">Alkalicoccus daliensis</name>
    <dbReference type="NCBI Taxonomy" id="745820"/>
    <lineage>
        <taxon>Bacteria</taxon>
        <taxon>Bacillati</taxon>
        <taxon>Bacillota</taxon>
        <taxon>Bacilli</taxon>
        <taxon>Bacillales</taxon>
        <taxon>Bacillaceae</taxon>
        <taxon>Alkalicoccus</taxon>
    </lineage>
</organism>
<dbReference type="RefSeq" id="WP_090842886.1">
    <property type="nucleotide sequence ID" value="NZ_FNIL01000005.1"/>
</dbReference>
<dbReference type="OrthoDB" id="8480699at2"/>
<keyword evidence="2" id="KW-1185">Reference proteome</keyword>
<evidence type="ECO:0000313" key="1">
    <source>
        <dbReference type="EMBL" id="SDN99913.1"/>
    </source>
</evidence>
<dbReference type="AlphaFoldDB" id="A0A1H0FZ43"/>
<reference evidence="2" key="1">
    <citation type="submission" date="2016-10" db="EMBL/GenBank/DDBJ databases">
        <authorList>
            <person name="Varghese N."/>
            <person name="Submissions S."/>
        </authorList>
    </citation>
    <scope>NUCLEOTIDE SEQUENCE [LARGE SCALE GENOMIC DNA]</scope>
    <source>
        <strain evidence="2">CGMCC 1.10369</strain>
    </source>
</reference>
<name>A0A1H0FZ43_9BACI</name>
<evidence type="ECO:0000313" key="2">
    <source>
        <dbReference type="Proteomes" id="UP000198778"/>
    </source>
</evidence>
<accession>A0A1H0FZ43</accession>
<gene>
    <name evidence="1" type="ORF">SAMN04488053_105162</name>
</gene>
<proteinExistence type="predicted"/>
<sequence length="97" mass="11165">MSLAFGYYSKAADPESFFKTTAGIIKRKVSSRNYRVDAGQSFLTGHFYITVEDEAAKYRLILSKEKSAELQDKSQDSLEIFLWSEFEKQGLPSYKFQ</sequence>
<dbReference type="Proteomes" id="UP000198778">
    <property type="component" value="Unassembled WGS sequence"/>
</dbReference>
<protein>
    <submittedName>
        <fullName evidence="1">Uncharacterized protein</fullName>
    </submittedName>
</protein>